<evidence type="ECO:0000256" key="7">
    <source>
        <dbReference type="ARBA" id="ARBA00022824"/>
    </source>
</evidence>
<reference evidence="15" key="2">
    <citation type="submission" date="2015-01" db="EMBL/GenBank/DDBJ databases">
        <title>Evolutionary Origins and Diversification of the Mycorrhizal Mutualists.</title>
        <authorList>
            <consortium name="DOE Joint Genome Institute"/>
            <consortium name="Mycorrhizal Genomics Consortium"/>
            <person name="Kohler A."/>
            <person name="Kuo A."/>
            <person name="Nagy L.G."/>
            <person name="Floudas D."/>
            <person name="Copeland A."/>
            <person name="Barry K.W."/>
            <person name="Cichocki N."/>
            <person name="Veneault-Fourrey C."/>
            <person name="LaButti K."/>
            <person name="Lindquist E.A."/>
            <person name="Lipzen A."/>
            <person name="Lundell T."/>
            <person name="Morin E."/>
            <person name="Murat C."/>
            <person name="Riley R."/>
            <person name="Ohm R."/>
            <person name="Sun H."/>
            <person name="Tunlid A."/>
            <person name="Henrissat B."/>
            <person name="Grigoriev I.V."/>
            <person name="Hibbett D.S."/>
            <person name="Martin F."/>
        </authorList>
    </citation>
    <scope>NUCLEOTIDE SEQUENCE [LARGE SCALE GENOMIC DNA]</scope>
    <source>
        <strain evidence="15">h7</strain>
    </source>
</reference>
<proteinExistence type="inferred from homology"/>
<keyword evidence="7" id="KW-0256">Endoplasmic reticulum</keyword>
<keyword evidence="9" id="KW-0472">Membrane</keyword>
<evidence type="ECO:0000259" key="13">
    <source>
        <dbReference type="Pfam" id="PF25293"/>
    </source>
</evidence>
<keyword evidence="5" id="KW-0812">Transmembrane</keyword>
<evidence type="ECO:0000256" key="8">
    <source>
        <dbReference type="ARBA" id="ARBA00022989"/>
    </source>
</evidence>
<evidence type="ECO:0000256" key="1">
    <source>
        <dbReference type="ARBA" id="ARBA00004115"/>
    </source>
</evidence>
<dbReference type="HOGENOM" id="CLU_005034_1_0_1"/>
<dbReference type="STRING" id="686832.A0A0C2XWJ2"/>
<evidence type="ECO:0000256" key="3">
    <source>
        <dbReference type="ARBA" id="ARBA00011276"/>
    </source>
</evidence>
<dbReference type="GO" id="GO:0034975">
    <property type="term" value="P:protein folding in endoplasmic reticulum"/>
    <property type="evidence" value="ECO:0007669"/>
    <property type="project" value="TreeGrafter"/>
</dbReference>
<evidence type="ECO:0000256" key="10">
    <source>
        <dbReference type="ARBA" id="ARBA00023180"/>
    </source>
</evidence>
<gene>
    <name evidence="14" type="ORF">M413DRAFT_445212</name>
</gene>
<dbReference type="Gene3D" id="2.130.10.10">
    <property type="entry name" value="YVTN repeat-like/Quinoprotein amine dehydrogenase"/>
    <property type="match status" value="1"/>
</dbReference>
<dbReference type="PANTHER" id="PTHR21573:SF0">
    <property type="entry name" value="ER MEMBRANE PROTEIN COMPLEX SUBUNIT 1"/>
    <property type="match status" value="1"/>
</dbReference>
<dbReference type="AlphaFoldDB" id="A0A0C2XWJ2"/>
<keyword evidence="10" id="KW-0325">Glycoprotein</keyword>
<sequence length="1010" mass="111088">MRLLTTVVSLLFLCTGNWALHESDVGVVDWQKRLVGAPLSASISTAPSFHRIGNKTIILTATGNNVLAALEPDDGSVLWRYIFDPEDRIVGYYKDEDTIATLSGPGGTNLRTFDALSGQLLIEKILNSLEKEAPAEPSDFGKHIAFSPDSANLHILSNGYTVTSVNTTSGEPKWTWSPPDQDSLVIYIKLISTPDAIYAIGVAKSFASYMLHVTTLSPSTGEVINSAKLSSSLVDPLSQFISLRRAGSSQPMMLWLEQGTLRYIDLTPTLNQKAKALKGSGYAKIQDVGLENLGHVVIVRDDGSSFILRFDAEVGLAKSIWEFQDSAVSKNNADSIYAGSVDALGQPYIARVYWSHTLGMGSADVFAGHLMSGQGLASSFNFPFDTQSHGIIRHITLDPENPQEWNVKSRLFVTTSTAAVQLWEQDQLRWTREESLAAVVVADLVEIPERVASESAINEAAEGFLARLGRQISDAQDFPQYLVNFVRRFITGSYASSTASATPKSSSSTEGIVRDTFGFRQVIVAATAFGKVFGIDSSNGEIVWSRVLGLGWADAVGGRIQPVKLFVTRTVSDGGDPEVVLVTQRRADNSLVDTVVFHMNAITGADITGHSKDNDVFEGHDIIQGPLVEGYLLNAETKVVVLLDEFLQVYIYPDNPQTQAAFANIAHRLSFPLRANVEDRQRVMGHQIGLSETNHKSIAHPTWSLTLPPGEDIQALVPQIRGPVASIGKVLGNRTTLYKYLNPRLFTVLTTSPARSMCGIYVVDSTKGTVVYHAELKTTSKGCDIKATLVENWLVYHYYEGEIGSGTASGAKGYRMVSIEFYEGQKEDEKTESSDLSSFSNDTINFMTLQRAFVFPHANTAMSVTSTKFGITSKELIVATKNNRIQSFPRRLLDPRRPRRKPTAEEQEEFLIQYDPVLPNDPRKVLSHNYDVANVKGIVTSPALLESTSLVFAFGLDLFITRIAPSNTFDVLNENFNKVQLVFTVSGLLLAILITRPMVERKRLREKWYQ</sequence>
<evidence type="ECO:0000256" key="11">
    <source>
        <dbReference type="SAM" id="SignalP"/>
    </source>
</evidence>
<dbReference type="InterPro" id="IPR058545">
    <property type="entry name" value="Beta-prop_EMC1_1st"/>
</dbReference>
<comment type="subcellular location">
    <subcellularLocation>
        <location evidence="1">Endoplasmic reticulum membrane</location>
        <topology evidence="1">Single-pass type I membrane protein</topology>
    </subcellularLocation>
</comment>
<dbReference type="InterPro" id="IPR015943">
    <property type="entry name" value="WD40/YVTN_repeat-like_dom_sf"/>
</dbReference>
<dbReference type="OrthoDB" id="28092at2759"/>
<evidence type="ECO:0000256" key="5">
    <source>
        <dbReference type="ARBA" id="ARBA00022692"/>
    </source>
</evidence>
<evidence type="ECO:0000313" key="15">
    <source>
        <dbReference type="Proteomes" id="UP000053424"/>
    </source>
</evidence>
<feature type="signal peptide" evidence="11">
    <location>
        <begin position="1"/>
        <end position="19"/>
    </location>
</feature>
<protein>
    <recommendedName>
        <fullName evidence="4">ER membrane protein complex subunit 1</fullName>
    </recommendedName>
</protein>
<dbReference type="Pfam" id="PF07774">
    <property type="entry name" value="EMC1_C"/>
    <property type="match status" value="1"/>
</dbReference>
<evidence type="ECO:0000256" key="9">
    <source>
        <dbReference type="ARBA" id="ARBA00023136"/>
    </source>
</evidence>
<organism evidence="14 15">
    <name type="scientific">Hebeloma cylindrosporum</name>
    <dbReference type="NCBI Taxonomy" id="76867"/>
    <lineage>
        <taxon>Eukaryota</taxon>
        <taxon>Fungi</taxon>
        <taxon>Dikarya</taxon>
        <taxon>Basidiomycota</taxon>
        <taxon>Agaricomycotina</taxon>
        <taxon>Agaricomycetes</taxon>
        <taxon>Agaricomycetidae</taxon>
        <taxon>Agaricales</taxon>
        <taxon>Agaricineae</taxon>
        <taxon>Hymenogastraceae</taxon>
        <taxon>Hebeloma</taxon>
    </lineage>
</organism>
<feature type="domain" description="EMC1 first beta-propeller" evidence="13">
    <location>
        <begin position="19"/>
        <end position="434"/>
    </location>
</feature>
<evidence type="ECO:0000259" key="12">
    <source>
        <dbReference type="Pfam" id="PF07774"/>
    </source>
</evidence>
<dbReference type="EMBL" id="KN831779">
    <property type="protein sequence ID" value="KIM42028.1"/>
    <property type="molecule type" value="Genomic_DNA"/>
</dbReference>
<comment type="subunit">
    <text evidence="3">Component of the ER membrane protein complex (EMC).</text>
</comment>
<evidence type="ECO:0000313" key="14">
    <source>
        <dbReference type="EMBL" id="KIM42028.1"/>
    </source>
</evidence>
<evidence type="ECO:0000256" key="4">
    <source>
        <dbReference type="ARBA" id="ARBA00020824"/>
    </source>
</evidence>
<dbReference type="SUPFAM" id="SSF50998">
    <property type="entry name" value="Quinoprotein alcohol dehydrogenase-like"/>
    <property type="match status" value="1"/>
</dbReference>
<dbReference type="InterPro" id="IPR026895">
    <property type="entry name" value="EMC1"/>
</dbReference>
<dbReference type="Pfam" id="PF25293">
    <property type="entry name" value="Beta-prop_EMC1_N"/>
    <property type="match status" value="1"/>
</dbReference>
<reference evidence="14 15" key="1">
    <citation type="submission" date="2014-04" db="EMBL/GenBank/DDBJ databases">
        <authorList>
            <consortium name="DOE Joint Genome Institute"/>
            <person name="Kuo A."/>
            <person name="Gay G."/>
            <person name="Dore J."/>
            <person name="Kohler A."/>
            <person name="Nagy L.G."/>
            <person name="Floudas D."/>
            <person name="Copeland A."/>
            <person name="Barry K.W."/>
            <person name="Cichocki N."/>
            <person name="Veneault-Fourrey C."/>
            <person name="LaButti K."/>
            <person name="Lindquist E.A."/>
            <person name="Lipzen A."/>
            <person name="Lundell T."/>
            <person name="Morin E."/>
            <person name="Murat C."/>
            <person name="Sun H."/>
            <person name="Tunlid A."/>
            <person name="Henrissat B."/>
            <person name="Grigoriev I.V."/>
            <person name="Hibbett D.S."/>
            <person name="Martin F."/>
            <person name="Nordberg H.P."/>
            <person name="Cantor M.N."/>
            <person name="Hua S.X."/>
        </authorList>
    </citation>
    <scope>NUCLEOTIDE SEQUENCE [LARGE SCALE GENOMIC DNA]</scope>
    <source>
        <strain evidence="15">h7</strain>
    </source>
</reference>
<keyword evidence="15" id="KW-1185">Reference proteome</keyword>
<comment type="similarity">
    <text evidence="2">Belongs to the EMC1 family.</text>
</comment>
<dbReference type="PANTHER" id="PTHR21573">
    <property type="entry name" value="ER MEMBRANE PROTEIN COMPLEX SUBUNIT 1"/>
    <property type="match status" value="1"/>
</dbReference>
<name>A0A0C2XWJ2_HEBCY</name>
<dbReference type="InterPro" id="IPR011047">
    <property type="entry name" value="Quinoprotein_ADH-like_sf"/>
</dbReference>
<feature type="domain" description="ER membrane protein complex subunit 1 C-terminal" evidence="12">
    <location>
        <begin position="791"/>
        <end position="1008"/>
    </location>
</feature>
<feature type="chain" id="PRO_5002158888" description="ER membrane protein complex subunit 1" evidence="11">
    <location>
        <begin position="20"/>
        <end position="1010"/>
    </location>
</feature>
<keyword evidence="8" id="KW-1133">Transmembrane helix</keyword>
<dbReference type="InterPro" id="IPR011678">
    <property type="entry name" value="EMC1_C"/>
</dbReference>
<evidence type="ECO:0000256" key="2">
    <source>
        <dbReference type="ARBA" id="ARBA00007904"/>
    </source>
</evidence>
<evidence type="ECO:0000256" key="6">
    <source>
        <dbReference type="ARBA" id="ARBA00022729"/>
    </source>
</evidence>
<accession>A0A0C2XWJ2</accession>
<dbReference type="Proteomes" id="UP000053424">
    <property type="component" value="Unassembled WGS sequence"/>
</dbReference>
<keyword evidence="6 11" id="KW-0732">Signal</keyword>
<dbReference type="GO" id="GO:0072546">
    <property type="term" value="C:EMC complex"/>
    <property type="evidence" value="ECO:0007669"/>
    <property type="project" value="InterPro"/>
</dbReference>